<dbReference type="Gene3D" id="3.30.420.280">
    <property type="match status" value="1"/>
</dbReference>
<keyword evidence="2" id="KW-1185">Reference proteome</keyword>
<accession>U2LZ34</accession>
<dbReference type="InterPro" id="IPR006437">
    <property type="entry name" value="Phage_terminase_lsu"/>
</dbReference>
<evidence type="ECO:0000313" key="2">
    <source>
        <dbReference type="Proteomes" id="UP000016662"/>
    </source>
</evidence>
<dbReference type="PANTHER" id="PTHR39184:SF1">
    <property type="entry name" value="PBSX PHAGE TERMINASE LARGE SUBUNIT"/>
    <property type="match status" value="1"/>
</dbReference>
<comment type="caution">
    <text evidence="1">The sequence shown here is derived from an EMBL/GenBank/DDBJ whole genome shotgun (WGS) entry which is preliminary data.</text>
</comment>
<dbReference type="STRING" id="411473.RUMCAL_01923"/>
<dbReference type="PATRIC" id="fig|411473.3.peg.1582"/>
<dbReference type="EMBL" id="AWVF01000236">
    <property type="protein sequence ID" value="ERJ94754.1"/>
    <property type="molecule type" value="Genomic_DNA"/>
</dbReference>
<sequence>MIYQTFSPKQIQAMLWWAMPKFRQYDAIICDGSVRSGKTMAMSIGYLLWSMRSFDHETFAFCGKTIDSLKRNVVTPIQKWMAGVMQPKINLSKNYMDVEWQGHHNRYYFFGGKDESSYALIQGITLAGVLLDEVALMPRSFVDQATARCSVTGSKIWMNCNPDGSEEHWLYKEWIDSVHGKAGEKNRLHLHFTMEDNRALSVSVRKRYERMYSGVFYDRYVLGKWVMADGLVYPQFQKLRHVIPDTVPDVHSGEFYLSCDYGTLNPTSVGLWHLSGDGYATRIREYYYDARKEGHSRTDEEHYAALEQLAGDIAPYVRYVIVDPSAASFIECIRRHGVFRVRKANNSVLDGIRDTSTLLQAGRIHICEGCTDIIREFGLYCWDNQAKGKDAVVKTNDHAMDDMRYFVRTAMQRTLREYRMPPADDNEEVMP</sequence>
<dbReference type="InterPro" id="IPR027417">
    <property type="entry name" value="P-loop_NTPase"/>
</dbReference>
<organism evidence="1 2">
    <name type="scientific">Ruminococcus callidus ATCC 27760</name>
    <dbReference type="NCBI Taxonomy" id="411473"/>
    <lineage>
        <taxon>Bacteria</taxon>
        <taxon>Bacillati</taxon>
        <taxon>Bacillota</taxon>
        <taxon>Clostridia</taxon>
        <taxon>Eubacteriales</taxon>
        <taxon>Oscillospiraceae</taxon>
        <taxon>Ruminococcus</taxon>
    </lineage>
</organism>
<dbReference type="Pfam" id="PF03237">
    <property type="entry name" value="Terminase_6N"/>
    <property type="match status" value="1"/>
</dbReference>
<proteinExistence type="predicted"/>
<dbReference type="OrthoDB" id="4498710at2"/>
<dbReference type="InterPro" id="IPR052380">
    <property type="entry name" value="Viral_DNA_packaging_terminase"/>
</dbReference>
<protein>
    <submittedName>
        <fullName evidence="1">Phage terminase, large subunit, PBSX family</fullName>
    </submittedName>
</protein>
<name>U2LZ34_9FIRM</name>
<dbReference type="Proteomes" id="UP000016662">
    <property type="component" value="Unassembled WGS sequence"/>
</dbReference>
<dbReference type="AlphaFoldDB" id="U2LZ34"/>
<dbReference type="HOGENOM" id="CLU_042013_1_0_9"/>
<dbReference type="NCBIfam" id="TIGR01547">
    <property type="entry name" value="phage_term_2"/>
    <property type="match status" value="1"/>
</dbReference>
<reference evidence="1 2" key="1">
    <citation type="submission" date="2013-07" db="EMBL/GenBank/DDBJ databases">
        <authorList>
            <person name="Weinstock G."/>
            <person name="Sodergren E."/>
            <person name="Wylie T."/>
            <person name="Fulton L."/>
            <person name="Fulton R."/>
            <person name="Fronick C."/>
            <person name="O'Laughlin M."/>
            <person name="Godfrey J."/>
            <person name="Miner T."/>
            <person name="Herter B."/>
            <person name="Appelbaum E."/>
            <person name="Cordes M."/>
            <person name="Lek S."/>
            <person name="Wollam A."/>
            <person name="Pepin K.H."/>
            <person name="Palsikar V.B."/>
            <person name="Mitreva M."/>
            <person name="Wilson R.K."/>
        </authorList>
    </citation>
    <scope>NUCLEOTIDE SEQUENCE [LARGE SCALE GENOMIC DNA]</scope>
    <source>
        <strain evidence="1 2">ATCC 27760</strain>
    </source>
</reference>
<gene>
    <name evidence="1" type="ORF">RUMCAL_01923</name>
</gene>
<evidence type="ECO:0000313" key="1">
    <source>
        <dbReference type="EMBL" id="ERJ94754.1"/>
    </source>
</evidence>
<dbReference type="eggNOG" id="COG1783">
    <property type="taxonomic scope" value="Bacteria"/>
</dbReference>
<dbReference type="Gene3D" id="3.40.50.300">
    <property type="entry name" value="P-loop containing nucleotide triphosphate hydrolases"/>
    <property type="match status" value="1"/>
</dbReference>
<dbReference type="PANTHER" id="PTHR39184">
    <property type="match status" value="1"/>
</dbReference>
<dbReference type="RefSeq" id="WP_021683420.1">
    <property type="nucleotide sequence ID" value="NZ_KI260480.1"/>
</dbReference>